<organism evidence="2 3">
    <name type="scientific">Wolfiporia cocos (strain MD-104)</name>
    <name type="common">Brown rot fungus</name>
    <dbReference type="NCBI Taxonomy" id="742152"/>
    <lineage>
        <taxon>Eukaryota</taxon>
        <taxon>Fungi</taxon>
        <taxon>Dikarya</taxon>
        <taxon>Basidiomycota</taxon>
        <taxon>Agaricomycotina</taxon>
        <taxon>Agaricomycetes</taxon>
        <taxon>Polyporales</taxon>
        <taxon>Phaeolaceae</taxon>
        <taxon>Wolfiporia</taxon>
    </lineage>
</organism>
<evidence type="ECO:0000313" key="3">
    <source>
        <dbReference type="Proteomes" id="UP000218811"/>
    </source>
</evidence>
<sequence>MPDSKSQARFLIRAPKRLPVDVELAGGRMGFTMSPMWLRNLPDAARGPRELHRDASKDVAKMTTLFDLDLDAFCAIPARPVIVRKPLVLRPNGGNFSPSTGSSGSVVDRQELTDQSRASSLKQDALGTAIRADIEAFALDVDAAFAAPTNSRASSRAQAIRARLSASSASSPSLELACPSAGRSERPPKAQAIQSASDAAFKPPNFVSYDNSIDGNGSTATKCDLPSAPALIWQSCYHLDPAFHLSAMRIQMMPSTARMTLDEAYGIKKSTVAAVTHLASASVDATPVDSTVATTHRHGGTSVEAADATIISADIGDSSRIAGISREEPSYLPVVPVTDANLDQDSATIRGVQRTQARLVRSRADPGDESEFNAEKDALRSEVEISAAQHSPQSGIQTNASRQAGGDDVLEDIARMLWRRPARSQLQLADSSRHPSPSSTESGSDTVTPRAGAYDLPPPTRNDDVWLDITILLEWEARLL</sequence>
<feature type="compositionally biased region" description="Low complexity" evidence="1">
    <location>
        <begin position="434"/>
        <end position="444"/>
    </location>
</feature>
<dbReference type="AlphaFoldDB" id="A0A2H3K620"/>
<name>A0A2H3K620_WOLCO</name>
<reference evidence="2 3" key="1">
    <citation type="journal article" date="2012" name="Science">
        <title>The Paleozoic origin of enzymatic lignin decomposition reconstructed from 31 fungal genomes.</title>
        <authorList>
            <person name="Floudas D."/>
            <person name="Binder M."/>
            <person name="Riley R."/>
            <person name="Barry K."/>
            <person name="Blanchette R.A."/>
            <person name="Henrissat B."/>
            <person name="Martinez A.T."/>
            <person name="Otillar R."/>
            <person name="Spatafora J.W."/>
            <person name="Yadav J.S."/>
            <person name="Aerts A."/>
            <person name="Benoit I."/>
            <person name="Boyd A."/>
            <person name="Carlson A."/>
            <person name="Copeland A."/>
            <person name="Coutinho P.M."/>
            <person name="de Vries R.P."/>
            <person name="Ferreira P."/>
            <person name="Findley K."/>
            <person name="Foster B."/>
            <person name="Gaskell J."/>
            <person name="Glotzer D."/>
            <person name="Gorecki P."/>
            <person name="Heitman J."/>
            <person name="Hesse C."/>
            <person name="Hori C."/>
            <person name="Igarashi K."/>
            <person name="Jurgens J.A."/>
            <person name="Kallen N."/>
            <person name="Kersten P."/>
            <person name="Kohler A."/>
            <person name="Kuees U."/>
            <person name="Kumar T.K.A."/>
            <person name="Kuo A."/>
            <person name="LaButti K."/>
            <person name="Larrondo L.F."/>
            <person name="Lindquist E."/>
            <person name="Ling A."/>
            <person name="Lombard V."/>
            <person name="Lucas S."/>
            <person name="Lundell T."/>
            <person name="Martin R."/>
            <person name="McLaughlin D.J."/>
            <person name="Morgenstern I."/>
            <person name="Morin E."/>
            <person name="Murat C."/>
            <person name="Nagy L.G."/>
            <person name="Nolan M."/>
            <person name="Ohm R.A."/>
            <person name="Patyshakuliyeva A."/>
            <person name="Rokas A."/>
            <person name="Ruiz-Duenas F.J."/>
            <person name="Sabat G."/>
            <person name="Salamov A."/>
            <person name="Samejima M."/>
            <person name="Schmutz J."/>
            <person name="Slot J.C."/>
            <person name="St John F."/>
            <person name="Stenlid J."/>
            <person name="Sun H."/>
            <person name="Sun S."/>
            <person name="Syed K."/>
            <person name="Tsang A."/>
            <person name="Wiebenga A."/>
            <person name="Young D."/>
            <person name="Pisabarro A."/>
            <person name="Eastwood D.C."/>
            <person name="Martin F."/>
            <person name="Cullen D."/>
            <person name="Grigoriev I.V."/>
            <person name="Hibbett D.S."/>
        </authorList>
    </citation>
    <scope>NUCLEOTIDE SEQUENCE [LARGE SCALE GENOMIC DNA]</scope>
    <source>
        <strain evidence="2 3">MD-104</strain>
    </source>
</reference>
<keyword evidence="3" id="KW-1185">Reference proteome</keyword>
<evidence type="ECO:0000313" key="2">
    <source>
        <dbReference type="EMBL" id="PCH43877.1"/>
    </source>
</evidence>
<gene>
    <name evidence="2" type="ORF">WOLCODRAFT_164796</name>
</gene>
<protein>
    <submittedName>
        <fullName evidence="2">Uncharacterized protein</fullName>
    </submittedName>
</protein>
<feature type="compositionally biased region" description="Polar residues" evidence="1">
    <location>
        <begin position="94"/>
        <end position="105"/>
    </location>
</feature>
<dbReference type="EMBL" id="KB468146">
    <property type="protein sequence ID" value="PCH43877.1"/>
    <property type="molecule type" value="Genomic_DNA"/>
</dbReference>
<evidence type="ECO:0000256" key="1">
    <source>
        <dbReference type="SAM" id="MobiDB-lite"/>
    </source>
</evidence>
<feature type="region of interest" description="Disordered" evidence="1">
    <location>
        <begin position="424"/>
        <end position="459"/>
    </location>
</feature>
<dbReference type="Proteomes" id="UP000218811">
    <property type="component" value="Unassembled WGS sequence"/>
</dbReference>
<proteinExistence type="predicted"/>
<accession>A0A2H3K620</accession>
<feature type="region of interest" description="Disordered" evidence="1">
    <location>
        <begin position="94"/>
        <end position="122"/>
    </location>
</feature>
<feature type="region of interest" description="Disordered" evidence="1">
    <location>
        <begin position="358"/>
        <end position="378"/>
    </location>
</feature>